<accession>A0A1U9NJN2</accession>
<dbReference type="EMBL" id="CP019791">
    <property type="protein sequence ID" value="AQT68129.1"/>
    <property type="molecule type" value="Genomic_DNA"/>
</dbReference>
<dbReference type="SUPFAM" id="SSF49464">
    <property type="entry name" value="Carboxypeptidase regulatory domain-like"/>
    <property type="match status" value="1"/>
</dbReference>
<organism evidence="1 2">
    <name type="scientific">Anaerohalosphaera lusitana</name>
    <dbReference type="NCBI Taxonomy" id="1936003"/>
    <lineage>
        <taxon>Bacteria</taxon>
        <taxon>Pseudomonadati</taxon>
        <taxon>Planctomycetota</taxon>
        <taxon>Phycisphaerae</taxon>
        <taxon>Sedimentisphaerales</taxon>
        <taxon>Anaerohalosphaeraceae</taxon>
        <taxon>Anaerohalosphaera</taxon>
    </lineage>
</organism>
<dbReference type="KEGG" id="alus:STSP2_01284"/>
<dbReference type="AlphaFoldDB" id="A0A1U9NJN2"/>
<sequence>MVSVDGEPVEAGSIVFFRQDVGRVRLVWPPMAPGGEIDGKGRYEIEAIEPGRYVMAVHPDYGARTASAMGENEAGAEEELLEVNMVRVVEIGEGQEVLDVEAGERVLAGRIVDWNGEPVAEGAVYVSPAEAREGWHPLYMSVHSQTDEQGRFAVEHMVDGVYDISVHDAQMGVHLKKGVVVDSEMEELVWELDEVVKVDMDAAELESWERDTIMPYAMVVSRDEPKLMSLRDHGLGVEGFGRAMFRAGEYDVFFMAKRQGYACDGRRVVFEEGMELESPFVESGTVKVVLDGEADEVAGRTVRIRHAGGDELVRLYDPMWSYVPDLCPAVVLPTCSEGVTYISWLEPGEYEVFVEGAGESERIEVEAGEVAEVEMGV</sequence>
<gene>
    <name evidence="1" type="ORF">STSP2_01284</name>
</gene>
<evidence type="ECO:0000313" key="2">
    <source>
        <dbReference type="Proteomes" id="UP000189674"/>
    </source>
</evidence>
<dbReference type="STRING" id="1936003.STSP2_01284"/>
<dbReference type="InterPro" id="IPR008969">
    <property type="entry name" value="CarboxyPept-like_regulatory"/>
</dbReference>
<name>A0A1U9NJN2_9BACT</name>
<dbReference type="OrthoDB" id="287951at2"/>
<protein>
    <recommendedName>
        <fullName evidence="3">Carboxypeptidase regulatory-like domain-containing protein</fullName>
    </recommendedName>
</protein>
<evidence type="ECO:0000313" key="1">
    <source>
        <dbReference type="EMBL" id="AQT68129.1"/>
    </source>
</evidence>
<dbReference type="RefSeq" id="WP_146660864.1">
    <property type="nucleotide sequence ID" value="NZ_CP019791.1"/>
</dbReference>
<proteinExistence type="predicted"/>
<evidence type="ECO:0008006" key="3">
    <source>
        <dbReference type="Google" id="ProtNLM"/>
    </source>
</evidence>
<reference evidence="2" key="1">
    <citation type="submission" date="2017-02" db="EMBL/GenBank/DDBJ databases">
        <title>Comparative genomics and description of representatives of a novel lineage of planctomycetes thriving in anoxic sediments.</title>
        <authorList>
            <person name="Spring S."/>
            <person name="Bunk B."/>
            <person name="Sproer C."/>
        </authorList>
    </citation>
    <scope>NUCLEOTIDE SEQUENCE [LARGE SCALE GENOMIC DNA]</scope>
    <source>
        <strain evidence="2">ST-NAGAB-D1</strain>
    </source>
</reference>
<dbReference type="Proteomes" id="UP000189674">
    <property type="component" value="Chromosome"/>
</dbReference>
<keyword evidence="2" id="KW-1185">Reference proteome</keyword>